<dbReference type="SUPFAM" id="SSF49899">
    <property type="entry name" value="Concanavalin A-like lectins/glucanases"/>
    <property type="match status" value="1"/>
</dbReference>
<gene>
    <name evidence="5" type="ORF">ACFFU1_15945</name>
</gene>
<accession>A0ABV5H3D7</accession>
<name>A0ABV5H3D7_9FLAO</name>
<feature type="chain" id="PRO_5045454826" evidence="3">
    <location>
        <begin position="25"/>
        <end position="2217"/>
    </location>
</feature>
<dbReference type="Pfam" id="PF13385">
    <property type="entry name" value="Laminin_G_3"/>
    <property type="match status" value="1"/>
</dbReference>
<protein>
    <submittedName>
        <fullName evidence="5">LamG-like jellyroll fold domain-containing protein</fullName>
    </submittedName>
</protein>
<dbReference type="Gene3D" id="2.60.120.200">
    <property type="match status" value="1"/>
</dbReference>
<dbReference type="Proteomes" id="UP001589590">
    <property type="component" value="Unassembled WGS sequence"/>
</dbReference>
<dbReference type="NCBIfam" id="TIGR04183">
    <property type="entry name" value="Por_Secre_tail"/>
    <property type="match status" value="1"/>
</dbReference>
<dbReference type="InterPro" id="IPR013320">
    <property type="entry name" value="ConA-like_dom_sf"/>
</dbReference>
<proteinExistence type="predicted"/>
<dbReference type="InterPro" id="IPR026444">
    <property type="entry name" value="Secre_tail"/>
</dbReference>
<reference evidence="5 6" key="1">
    <citation type="submission" date="2024-09" db="EMBL/GenBank/DDBJ databases">
        <authorList>
            <person name="Sun Q."/>
            <person name="Mori K."/>
        </authorList>
    </citation>
    <scope>NUCLEOTIDE SEQUENCE [LARGE SCALE GENOMIC DNA]</scope>
    <source>
        <strain evidence="5 6">CECT 8300</strain>
    </source>
</reference>
<evidence type="ECO:0000259" key="4">
    <source>
        <dbReference type="SMART" id="SM00560"/>
    </source>
</evidence>
<evidence type="ECO:0000256" key="3">
    <source>
        <dbReference type="SAM" id="SignalP"/>
    </source>
</evidence>
<dbReference type="InterPro" id="IPR006558">
    <property type="entry name" value="LamG-like"/>
</dbReference>
<feature type="domain" description="LamG-like jellyroll fold" evidence="4">
    <location>
        <begin position="1398"/>
        <end position="1536"/>
    </location>
</feature>
<evidence type="ECO:0000256" key="1">
    <source>
        <dbReference type="ARBA" id="ARBA00022729"/>
    </source>
</evidence>
<keyword evidence="6" id="KW-1185">Reference proteome</keyword>
<feature type="signal peptide" evidence="3">
    <location>
        <begin position="1"/>
        <end position="24"/>
    </location>
</feature>
<organism evidence="5 6">
    <name type="scientific">Algibacter miyuki</name>
    <dbReference type="NCBI Taxonomy" id="1306933"/>
    <lineage>
        <taxon>Bacteria</taxon>
        <taxon>Pseudomonadati</taxon>
        <taxon>Bacteroidota</taxon>
        <taxon>Flavobacteriia</taxon>
        <taxon>Flavobacteriales</taxon>
        <taxon>Flavobacteriaceae</taxon>
        <taxon>Algibacter</taxon>
    </lineage>
</organism>
<keyword evidence="2" id="KW-1015">Disulfide bond</keyword>
<evidence type="ECO:0000313" key="5">
    <source>
        <dbReference type="EMBL" id="MFB9106399.1"/>
    </source>
</evidence>
<comment type="caution">
    <text evidence="5">The sequence shown here is derived from an EMBL/GenBank/DDBJ whole genome shotgun (WGS) entry which is preliminary data.</text>
</comment>
<evidence type="ECO:0000256" key="2">
    <source>
        <dbReference type="ARBA" id="ARBA00023157"/>
    </source>
</evidence>
<dbReference type="RefSeq" id="WP_290270306.1">
    <property type="nucleotide sequence ID" value="NZ_JAUFQP010000010.1"/>
</dbReference>
<dbReference type="SMART" id="SM00560">
    <property type="entry name" value="LamGL"/>
    <property type="match status" value="1"/>
</dbReference>
<evidence type="ECO:0000313" key="6">
    <source>
        <dbReference type="Proteomes" id="UP001589590"/>
    </source>
</evidence>
<keyword evidence="1 3" id="KW-0732">Signal</keyword>
<dbReference type="EMBL" id="JBHMFA010000017">
    <property type="protein sequence ID" value="MFB9106399.1"/>
    <property type="molecule type" value="Genomic_DNA"/>
</dbReference>
<sequence>MQQLKEASCFIFLICCFYSVGAFAQVPLNNDFANAITVTHSTSWCTADGAYTTLNATADGPKGIAWTNGPNYNVWFKFQATATQVNVQLNLGSLRNPYLALWDSNKAEIKSAKYTNASSSIFVQSNSLTIGEWYYISVDNYSALGNRGTFSLCIEDQVDFDYKEGAIDVPHTGDWCSQDAEYTTVNGSPDGPKGSVWSSEPNANVWFKFKATTTQVNAEVKHGGTFGNGRYPLLALWDSSGSEITSVNFNNTAKTINIQSNNLTIGNWYYISVDNYSQASYRGSFTLCVDNKVNYDYREGAIQIPHTGDWCSTDAEYSTINATSDGVKGSAWATGPNYNVWFKFQATSTQVNAEVKKGDIHGDIRYAYIALWNEDGTEIKSTNYNDALSSINVQSNSLTVGNWYYISVDNHNSINYQGTFTFCLDNKVNYDYKEAAIEVPHTSSWCSEVDEYSTYHASPDETKGSNWFDGPNYNVWFKFQATTTQITAQIKIGDPAKNIRYPFLGLWDQAGAEIKSVNYNSPDGNISLQTNNLTIGDWYYISVDNRESIYYIGDFSLCIEDKVGNDYKEGAIEVPHTTSWCSENAEYSTYNASPDETKGSLWFDGPNDNVWFKFQATANEVNAHLKIGSPYGDMAYPYIAIWDAAGTEIKNSNYYNSYTSINTQSNNLTIGDWYYISVDNRDNINYRGTFSLCIEDKVDYDYKQAAIEVPHTSSWCSEDAEYSTIQASSDGEKGSLWFDGPNYNVWFKFQATATKVNAHVNIGGVYGTMDYPYIALWDNAGTEIKSKNYYTGSSPVNVQSDLLIIGDWYYISVDNRNNIYNRGTFSLCIEDVLDYDYKEAAIEVPHTSSWCSQDAAYSTVHASPDEEKGSAWFDGPNYNVWFKFQATTTKINAHVKIGDAYGTMDYPFIALWDTAGTEIKSSNYYNSNTDINAQSDDLIIGDWYYISVDNRNNTYNRGTFSLCIENALDYDYKEAAIEVPHTDSWCSEDAAYSNIHASPDEMKGSAWFDGPNFNVWFKFQATTTQISTELNIGGTYGTMDYPYIGLWDTAGTEIKSTNYTNNSSSIKLQSDGLIIGDWYYISVDNRNNIYNRGTFSLCIQDKVGYDYKEGALEVPHTTNWCSQNAEYSTVQGTPDGFKGSTWFDGPNYNVWFKFQATTTQVTAHLNIGGEFGNMDYPFIALWNNDGTEITSKRYTTSTGSINLQSPNLTIGDWYYITVDNRLNVSYKGTFSLCVEDKVDYDYYEGAIDVTSLINSCSADAIYTTAGASPDRNSGMAWNNSGPQYNRWFKFTAPPISGQFNILVDIGSEKGTQRGTQVALWKDGGTVEVNSTRYTSNTYADVTLTTAGLIPGDTYYISVDTYSSSSYTGTFSLCLENTFIDFNGKDYYVDFGNTQNFTGQFSLESWVLQKSNSGTAAIISKGDTKATGLRGYHLTIKEGFPNISWYDNSGNAILDLSSPYRITDNIWHHVASSFNGSTASLYLDGVLVASQNTAAPLNNVQSFLIGASYDSSSSSVKNNFNGFIDEVRVWNIGLTQQQIQDMMNQEIIQTEAAVSGKRTNQNVSDGLSWTNLRGYYPMNDNTATDHSSYNIDGSSINNTTSAQEQTAPLPYESATNGNWESPTTWLNNTVQYPPNSSMYGTQVNWNITQVNHSITNNTGHSVSALIVDTPATLTVKASDSLSVSRYLKLDGAINLEEDSQLIQGKYSELDVTSSGTLQKAQQGSADTFTYNYWSSPVGPQNTTNNNNSYKLPEIFNGVNFLTSGYNGSVSPLGIATAWIWKFSNKTSGDYAEWQHVGNTGSLLAGEGFSMKGPGSGTPSALQNYLLKGKPNNGDINLTITAGNDYLVGNPYPSAIDAKAFILDNGTTIAGLGSTTGTLYFWEHWGGNSHNLASYQGGYATYSLSGGVPAAAKGVSHSDVANTGVSTKTPGRYIPVSQGFFVTAEASGTIKFNNAQRVFQTEDGTNSVFLKSAPGKNTGTPVNNHDDLREKLRIGFYSTNTIKRQLLTTVDASASIGYDWGYDAPHIDYQIDDMYWLIDDGIYAIQGIDEITEDTVLPLGVHLKNQGVNIISLDDIENEATPYKIYLHDKLMDVYHNLRESDYEVTLIAGKYLDRFEITFSNTRTTLSTTASESRELPVDISFSNSSQSIVINNQNAIHIESITMYNMQGQSVYHFDTDSRQTTIAHPAKNLTTGGYIIKLETENGIMSKKVIVISNNQ</sequence>